<proteinExistence type="predicted"/>
<dbReference type="EMBL" id="JYIY01000049">
    <property type="protein sequence ID" value="KJL42019.1"/>
    <property type="molecule type" value="Genomic_DNA"/>
</dbReference>
<accession>A0A0F0LXI2</accession>
<keyword evidence="2" id="KW-1185">Reference proteome</keyword>
<dbReference type="AlphaFoldDB" id="A0A0F0LXI2"/>
<gene>
    <name evidence="1" type="ORF">RR49_00317</name>
</gene>
<comment type="caution">
    <text evidence="1">The sequence shown here is derived from an EMBL/GenBank/DDBJ whole genome shotgun (WGS) entry which is preliminary data.</text>
</comment>
<evidence type="ECO:0000313" key="2">
    <source>
        <dbReference type="Proteomes" id="UP000033451"/>
    </source>
</evidence>
<evidence type="ECO:0000313" key="1">
    <source>
        <dbReference type="EMBL" id="KJL42019.1"/>
    </source>
</evidence>
<sequence length="41" mass="4467">MTRNDSVLRPTGLAKTKATTNQFAAIDITDYGRSVPEEGKL</sequence>
<dbReference type="PATRIC" id="fig|400772.4.peg.343"/>
<dbReference type="RefSeq" id="WP_048809434.1">
    <property type="nucleotide sequence ID" value="NZ_JYIY01000049.1"/>
</dbReference>
<organism evidence="1 2">
    <name type="scientific">Microbacterium ginsengisoli</name>
    <dbReference type="NCBI Taxonomy" id="400772"/>
    <lineage>
        <taxon>Bacteria</taxon>
        <taxon>Bacillati</taxon>
        <taxon>Actinomycetota</taxon>
        <taxon>Actinomycetes</taxon>
        <taxon>Micrococcales</taxon>
        <taxon>Microbacteriaceae</taxon>
        <taxon>Microbacterium</taxon>
    </lineage>
</organism>
<reference evidence="1 2" key="1">
    <citation type="submission" date="2015-02" db="EMBL/GenBank/DDBJ databases">
        <title>Draft genome sequences of ten Microbacterium spp. with emphasis on heavy metal contaminated environments.</title>
        <authorList>
            <person name="Corretto E."/>
        </authorList>
    </citation>
    <scope>NUCLEOTIDE SEQUENCE [LARGE SCALE GENOMIC DNA]</scope>
    <source>
        <strain evidence="1 2">DSM 18659</strain>
    </source>
</reference>
<name>A0A0F0LXI2_9MICO</name>
<protein>
    <submittedName>
        <fullName evidence="1">Uncharacterized protein</fullName>
    </submittedName>
</protein>
<dbReference type="Proteomes" id="UP000033451">
    <property type="component" value="Unassembled WGS sequence"/>
</dbReference>